<dbReference type="PANTHER" id="PTHR10947">
    <property type="entry name" value="PHENYLALANYL-TRNA SYNTHETASE BETA CHAIN AND LEUCINE-RICH REPEAT-CONTAINING PROTEIN 47"/>
    <property type="match status" value="1"/>
</dbReference>
<accession>A0A4R1R860</accession>
<dbReference type="InterPro" id="IPR020825">
    <property type="entry name" value="Phe-tRNA_synthase-like_B3/B4"/>
</dbReference>
<dbReference type="Pfam" id="PF01588">
    <property type="entry name" value="tRNA_bind"/>
    <property type="match status" value="1"/>
</dbReference>
<dbReference type="Gene3D" id="3.30.70.380">
    <property type="entry name" value="Ferrodoxin-fold anticodon-binding domain"/>
    <property type="match status" value="1"/>
</dbReference>
<evidence type="ECO:0000256" key="8">
    <source>
        <dbReference type="ARBA" id="ARBA00022741"/>
    </source>
</evidence>
<dbReference type="EMBL" id="SLUN01000033">
    <property type="protein sequence ID" value="TCL61532.1"/>
    <property type="molecule type" value="Genomic_DNA"/>
</dbReference>
<evidence type="ECO:0000313" key="20">
    <source>
        <dbReference type="EMBL" id="TCL61532.1"/>
    </source>
</evidence>
<protein>
    <recommendedName>
        <fullName evidence="15">Phenylalanine--tRNA ligase beta subunit</fullName>
        <ecNumber evidence="15">6.1.1.20</ecNumber>
    </recommendedName>
    <alternativeName>
        <fullName evidence="15">Phenylalanyl-tRNA synthetase beta subunit</fullName>
        <shortName evidence="15">PheRS</shortName>
    </alternativeName>
</protein>
<keyword evidence="21" id="KW-1185">Reference proteome</keyword>
<dbReference type="InterPro" id="IPR045060">
    <property type="entry name" value="Phe-tRNA-ligase_IIc_bsu"/>
</dbReference>
<dbReference type="InterPro" id="IPR045864">
    <property type="entry name" value="aa-tRNA-synth_II/BPL/LPL"/>
</dbReference>
<evidence type="ECO:0000256" key="6">
    <source>
        <dbReference type="ARBA" id="ARBA00022598"/>
    </source>
</evidence>
<evidence type="ECO:0000259" key="19">
    <source>
        <dbReference type="PROSITE" id="PS51483"/>
    </source>
</evidence>
<dbReference type="SMART" id="SM00874">
    <property type="entry name" value="B5"/>
    <property type="match status" value="1"/>
</dbReference>
<dbReference type="Gene3D" id="3.50.40.10">
    <property type="entry name" value="Phenylalanyl-trna Synthetase, Chain B, domain 3"/>
    <property type="match status" value="1"/>
</dbReference>
<dbReference type="InterPro" id="IPR009061">
    <property type="entry name" value="DNA-bd_dom_put_sf"/>
</dbReference>
<dbReference type="SUPFAM" id="SSF55681">
    <property type="entry name" value="Class II aaRS and biotin synthetases"/>
    <property type="match status" value="1"/>
</dbReference>
<dbReference type="InterPro" id="IPR002547">
    <property type="entry name" value="tRNA-bd_dom"/>
</dbReference>
<dbReference type="SUPFAM" id="SSF46955">
    <property type="entry name" value="Putative DNA-binding domain"/>
    <property type="match status" value="1"/>
</dbReference>
<dbReference type="GO" id="GO:0000049">
    <property type="term" value="F:tRNA binding"/>
    <property type="evidence" value="ECO:0007669"/>
    <property type="project" value="UniProtKB-UniRule"/>
</dbReference>
<evidence type="ECO:0000313" key="21">
    <source>
        <dbReference type="Proteomes" id="UP000295008"/>
    </source>
</evidence>
<evidence type="ECO:0000256" key="15">
    <source>
        <dbReference type="HAMAP-Rule" id="MF_00283"/>
    </source>
</evidence>
<keyword evidence="4 15" id="KW-0963">Cytoplasm</keyword>
<dbReference type="GO" id="GO:0016740">
    <property type="term" value="F:transferase activity"/>
    <property type="evidence" value="ECO:0007669"/>
    <property type="project" value="UniProtKB-ARBA"/>
</dbReference>
<gene>
    <name evidence="15" type="primary">pheT</name>
    <name evidence="20" type="ORF">EDC14_103337</name>
</gene>
<dbReference type="Pfam" id="PF03147">
    <property type="entry name" value="FDX-ACB"/>
    <property type="match status" value="1"/>
</dbReference>
<feature type="domain" description="FDX-ACB" evidence="18">
    <location>
        <begin position="706"/>
        <end position="799"/>
    </location>
</feature>
<dbReference type="InterPro" id="IPR005121">
    <property type="entry name" value="Fdx_antiC-bd"/>
</dbReference>
<feature type="domain" description="B5" evidence="19">
    <location>
        <begin position="401"/>
        <end position="477"/>
    </location>
</feature>
<dbReference type="GO" id="GO:0005524">
    <property type="term" value="F:ATP binding"/>
    <property type="evidence" value="ECO:0007669"/>
    <property type="project" value="UniProtKB-UniRule"/>
</dbReference>
<dbReference type="InterPro" id="IPR005147">
    <property type="entry name" value="tRNA_synthase_B5-dom"/>
</dbReference>
<keyword evidence="13 15" id="KW-0030">Aminoacyl-tRNA synthetase</keyword>
<dbReference type="GO" id="GO:0006432">
    <property type="term" value="P:phenylalanyl-tRNA aminoacylation"/>
    <property type="evidence" value="ECO:0007669"/>
    <property type="project" value="UniProtKB-UniRule"/>
</dbReference>
<dbReference type="GO" id="GO:0140096">
    <property type="term" value="F:catalytic activity, acting on a protein"/>
    <property type="evidence" value="ECO:0007669"/>
    <property type="project" value="UniProtKB-ARBA"/>
</dbReference>
<evidence type="ECO:0000256" key="3">
    <source>
        <dbReference type="ARBA" id="ARBA00011209"/>
    </source>
</evidence>
<dbReference type="InterPro" id="IPR005146">
    <property type="entry name" value="B3/B4_tRNA-bd"/>
</dbReference>
<dbReference type="PROSITE" id="PS51447">
    <property type="entry name" value="FDX_ACB"/>
    <property type="match status" value="1"/>
</dbReference>
<dbReference type="SMART" id="SM00873">
    <property type="entry name" value="B3_4"/>
    <property type="match status" value="1"/>
</dbReference>
<evidence type="ECO:0000256" key="14">
    <source>
        <dbReference type="ARBA" id="ARBA00049255"/>
    </source>
</evidence>
<dbReference type="InterPro" id="IPR033714">
    <property type="entry name" value="tRNA_bind_bactPheRS"/>
</dbReference>
<dbReference type="RefSeq" id="WP_132016233.1">
    <property type="nucleotide sequence ID" value="NZ_SLUN01000033.1"/>
</dbReference>
<dbReference type="CDD" id="cd02796">
    <property type="entry name" value="tRNA_bind_bactPheRS"/>
    <property type="match status" value="1"/>
</dbReference>
<feature type="binding site" evidence="15">
    <location>
        <position position="455"/>
    </location>
    <ligand>
        <name>Mg(2+)</name>
        <dbReference type="ChEBI" id="CHEBI:18420"/>
        <note>shared with alpha subunit</note>
    </ligand>
</feature>
<keyword evidence="10 15" id="KW-0460">Magnesium</keyword>
<dbReference type="FunFam" id="3.50.40.10:FF:000001">
    <property type="entry name" value="Phenylalanine--tRNA ligase beta subunit"/>
    <property type="match status" value="1"/>
</dbReference>
<dbReference type="SUPFAM" id="SSF54991">
    <property type="entry name" value="Anticodon-binding domain of PheRS"/>
    <property type="match status" value="1"/>
</dbReference>
<proteinExistence type="inferred from homology"/>
<dbReference type="InterPro" id="IPR012340">
    <property type="entry name" value="NA-bd_OB-fold"/>
</dbReference>
<comment type="similarity">
    <text evidence="2 15">Belongs to the phenylalanyl-tRNA synthetase beta subunit family. Type 1 subfamily.</text>
</comment>
<evidence type="ECO:0000256" key="2">
    <source>
        <dbReference type="ARBA" id="ARBA00008653"/>
    </source>
</evidence>
<evidence type="ECO:0000256" key="12">
    <source>
        <dbReference type="ARBA" id="ARBA00022917"/>
    </source>
</evidence>
<evidence type="ECO:0000256" key="9">
    <source>
        <dbReference type="ARBA" id="ARBA00022840"/>
    </source>
</evidence>
<dbReference type="PANTHER" id="PTHR10947:SF0">
    <property type="entry name" value="PHENYLALANINE--TRNA LIGASE BETA SUBUNIT"/>
    <property type="match status" value="1"/>
</dbReference>
<dbReference type="SMART" id="SM00896">
    <property type="entry name" value="FDX-ACB"/>
    <property type="match status" value="1"/>
</dbReference>
<feature type="binding site" evidence="15">
    <location>
        <position position="465"/>
    </location>
    <ligand>
        <name>Mg(2+)</name>
        <dbReference type="ChEBI" id="CHEBI:18420"/>
        <note>shared with alpha subunit</note>
    </ligand>
</feature>
<evidence type="ECO:0000256" key="4">
    <source>
        <dbReference type="ARBA" id="ARBA00022490"/>
    </source>
</evidence>
<name>A0A4R1R860_HYDET</name>
<dbReference type="Gene3D" id="3.30.930.10">
    <property type="entry name" value="Bira Bifunctional Protein, Domain 2"/>
    <property type="match status" value="1"/>
</dbReference>
<evidence type="ECO:0000256" key="1">
    <source>
        <dbReference type="ARBA" id="ARBA00004496"/>
    </source>
</evidence>
<keyword evidence="6 15" id="KW-0436">Ligase</keyword>
<evidence type="ECO:0000256" key="5">
    <source>
        <dbReference type="ARBA" id="ARBA00022555"/>
    </source>
</evidence>
<keyword evidence="8 15" id="KW-0547">Nucleotide-binding</keyword>
<dbReference type="PROSITE" id="PS50886">
    <property type="entry name" value="TRBD"/>
    <property type="match status" value="1"/>
</dbReference>
<evidence type="ECO:0000259" key="17">
    <source>
        <dbReference type="PROSITE" id="PS50886"/>
    </source>
</evidence>
<evidence type="ECO:0000256" key="16">
    <source>
        <dbReference type="PROSITE-ProRule" id="PRU00209"/>
    </source>
</evidence>
<dbReference type="NCBIfam" id="TIGR00472">
    <property type="entry name" value="pheT_bact"/>
    <property type="match status" value="1"/>
</dbReference>
<feature type="domain" description="TRNA-binding" evidence="17">
    <location>
        <begin position="39"/>
        <end position="147"/>
    </location>
</feature>
<dbReference type="HAMAP" id="MF_00283">
    <property type="entry name" value="Phe_tRNA_synth_beta1"/>
    <property type="match status" value="1"/>
</dbReference>
<dbReference type="Proteomes" id="UP000295008">
    <property type="component" value="Unassembled WGS sequence"/>
</dbReference>
<reference evidence="20 21" key="1">
    <citation type="submission" date="2019-03" db="EMBL/GenBank/DDBJ databases">
        <title>Genomic Encyclopedia of Type Strains, Phase IV (KMG-IV): sequencing the most valuable type-strain genomes for metagenomic binning, comparative biology and taxonomic classification.</title>
        <authorList>
            <person name="Goeker M."/>
        </authorList>
    </citation>
    <scope>NUCLEOTIDE SEQUENCE [LARGE SCALE GENOMIC DNA]</scope>
    <source>
        <strain evidence="20 21">LX-B</strain>
    </source>
</reference>
<dbReference type="InterPro" id="IPR004532">
    <property type="entry name" value="Phe-tRNA-ligase_IIc_bsu_bact"/>
</dbReference>
<dbReference type="Pfam" id="PF03483">
    <property type="entry name" value="B3_4"/>
    <property type="match status" value="1"/>
</dbReference>
<dbReference type="Gene3D" id="2.40.50.140">
    <property type="entry name" value="Nucleic acid-binding proteins"/>
    <property type="match status" value="1"/>
</dbReference>
<evidence type="ECO:0000259" key="18">
    <source>
        <dbReference type="PROSITE" id="PS51447"/>
    </source>
</evidence>
<dbReference type="SUPFAM" id="SSF56037">
    <property type="entry name" value="PheT/TilS domain"/>
    <property type="match status" value="1"/>
</dbReference>
<evidence type="ECO:0000256" key="11">
    <source>
        <dbReference type="ARBA" id="ARBA00022884"/>
    </source>
</evidence>
<dbReference type="EC" id="6.1.1.20" evidence="15"/>
<dbReference type="AlphaFoldDB" id="A0A4R1R860"/>
<dbReference type="GO" id="GO:0009328">
    <property type="term" value="C:phenylalanine-tRNA ligase complex"/>
    <property type="evidence" value="ECO:0007669"/>
    <property type="project" value="TreeGrafter"/>
</dbReference>
<keyword evidence="12 15" id="KW-0648">Protein biosynthesis</keyword>
<feature type="binding site" evidence="15">
    <location>
        <position position="464"/>
    </location>
    <ligand>
        <name>Mg(2+)</name>
        <dbReference type="ChEBI" id="CHEBI:18420"/>
        <note>shared with alpha subunit</note>
    </ligand>
</feature>
<dbReference type="GO" id="GO:0000287">
    <property type="term" value="F:magnesium ion binding"/>
    <property type="evidence" value="ECO:0007669"/>
    <property type="project" value="UniProtKB-UniRule"/>
</dbReference>
<dbReference type="InterPro" id="IPR041616">
    <property type="entry name" value="PheRS_beta_core"/>
</dbReference>
<keyword evidence="7 15" id="KW-0479">Metal-binding</keyword>
<dbReference type="PROSITE" id="PS51483">
    <property type="entry name" value="B5"/>
    <property type="match status" value="1"/>
</dbReference>
<dbReference type="FunFam" id="3.30.70.380:FF:000001">
    <property type="entry name" value="Phenylalanine--tRNA ligase beta subunit"/>
    <property type="match status" value="1"/>
</dbReference>
<dbReference type="OrthoDB" id="9805455at2"/>
<keyword evidence="5 16" id="KW-0820">tRNA-binding</keyword>
<dbReference type="SUPFAM" id="SSF50249">
    <property type="entry name" value="Nucleic acid-binding proteins"/>
    <property type="match status" value="1"/>
</dbReference>
<comment type="subcellular location">
    <subcellularLocation>
        <location evidence="1 15">Cytoplasm</location>
    </subcellularLocation>
</comment>
<dbReference type="Pfam" id="PF03484">
    <property type="entry name" value="B5"/>
    <property type="match status" value="1"/>
</dbReference>
<dbReference type="Gene3D" id="3.30.56.10">
    <property type="match status" value="2"/>
</dbReference>
<keyword evidence="11 16" id="KW-0694">RNA-binding</keyword>
<comment type="subunit">
    <text evidence="3 15">Tetramer of two alpha and two beta subunits.</text>
</comment>
<dbReference type="Pfam" id="PF17759">
    <property type="entry name" value="tRNA_synthFbeta"/>
    <property type="match status" value="1"/>
</dbReference>
<evidence type="ECO:0000256" key="7">
    <source>
        <dbReference type="ARBA" id="ARBA00022723"/>
    </source>
</evidence>
<dbReference type="InterPro" id="IPR036690">
    <property type="entry name" value="Fdx_antiC-bd_sf"/>
</dbReference>
<comment type="catalytic activity">
    <reaction evidence="14 15">
        <text>tRNA(Phe) + L-phenylalanine + ATP = L-phenylalanyl-tRNA(Phe) + AMP + diphosphate + H(+)</text>
        <dbReference type="Rhea" id="RHEA:19413"/>
        <dbReference type="Rhea" id="RHEA-COMP:9668"/>
        <dbReference type="Rhea" id="RHEA-COMP:9699"/>
        <dbReference type="ChEBI" id="CHEBI:15378"/>
        <dbReference type="ChEBI" id="CHEBI:30616"/>
        <dbReference type="ChEBI" id="CHEBI:33019"/>
        <dbReference type="ChEBI" id="CHEBI:58095"/>
        <dbReference type="ChEBI" id="CHEBI:78442"/>
        <dbReference type="ChEBI" id="CHEBI:78531"/>
        <dbReference type="ChEBI" id="CHEBI:456215"/>
        <dbReference type="EC" id="6.1.1.20"/>
    </reaction>
</comment>
<sequence>MRVSLEWLREYVSFQLNAAELAEKLTMSGIAVEAIEDQAEQYRDMIVAQVVQLSKHEQADNLLIVKVATDQGQQQVITAAKNLKTGDLVPLALPGATLPDGKEITEVNFKGVLSQGMLCSGAELGLEKESSGIWVFESGFVPGTPVAEALGATDQILVLELTANRSDCLGMIGVAREVAAVLGGEMVPSSTTVKEEGTPVEGRLSIEIRDPDLCPRYIGRIVTGVKIEPSPQWMQRRLQAAGVRPINNVVDITNYIMLEYNQPLHAFDYDRIAEHAIIVRRALDGEKLLTLDDVERQLEAGELLIADPRGPLCVAGVMGGASSEVRSDTVNILFEAAYFAPRSIRKTASKLGMKTESSFRFERGIDPNGTLTAMNRAMHLIELLGAGTVAKGYIDQYPQSIEPVTIHTSAKAINQWLGTALSPAEIRNYLERVRFSVLEPQAGQFEVTVPTYRPDVSFTADLAEEVARLYGYDLIPATIPESRQPGGLTPLQRFEVECRSCLQGIGLSEIKTYSLYAKNVSERLQLPGNDPLSRTVDLLVPLSEEQAAMRTNLIHSMLECMAFNAKRRQSNLAFFELARIYRPKSGEILPEEPLHLSVGLMGQLRENGWNQSRAEVDFYDLKGILEALFARLHLPQITLERSAQPFLHPGQAAEILVKGTSVGWFGQVHPDVAAEYGLTKKAFVMELDLSLLAPLRESEIVFEALPKFPALERDLALVLPKAVPAAEVAAKIETITKHLVERVELFDVYQGEQVPEGMRSLAFKLVYRSKERTLTDVEVNQLQTELLTALNQAYGAMVRA</sequence>
<feature type="binding site" evidence="15">
    <location>
        <position position="461"/>
    </location>
    <ligand>
        <name>Mg(2+)</name>
        <dbReference type="ChEBI" id="CHEBI:18420"/>
        <note>shared with alpha subunit</note>
    </ligand>
</feature>
<evidence type="ECO:0000256" key="13">
    <source>
        <dbReference type="ARBA" id="ARBA00023146"/>
    </source>
</evidence>
<evidence type="ECO:0000256" key="10">
    <source>
        <dbReference type="ARBA" id="ARBA00022842"/>
    </source>
</evidence>
<comment type="cofactor">
    <cofactor evidence="15">
        <name>Mg(2+)</name>
        <dbReference type="ChEBI" id="CHEBI:18420"/>
    </cofactor>
    <text evidence="15">Binds 2 magnesium ions per tetramer.</text>
</comment>
<organism evidence="20 21">
    <name type="scientific">Hydrogenispora ethanolica</name>
    <dbReference type="NCBI Taxonomy" id="1082276"/>
    <lineage>
        <taxon>Bacteria</taxon>
        <taxon>Bacillati</taxon>
        <taxon>Bacillota</taxon>
        <taxon>Hydrogenispora</taxon>
    </lineage>
</organism>
<comment type="caution">
    <text evidence="20">The sequence shown here is derived from an EMBL/GenBank/DDBJ whole genome shotgun (WGS) entry which is preliminary data.</text>
</comment>
<dbReference type="CDD" id="cd00769">
    <property type="entry name" value="PheRS_beta_core"/>
    <property type="match status" value="1"/>
</dbReference>
<dbReference type="GO" id="GO:0004826">
    <property type="term" value="F:phenylalanine-tRNA ligase activity"/>
    <property type="evidence" value="ECO:0007669"/>
    <property type="project" value="UniProtKB-UniRule"/>
</dbReference>
<keyword evidence="9 15" id="KW-0067">ATP-binding</keyword>